<dbReference type="PANTHER" id="PTHR21649">
    <property type="entry name" value="CHLOROPHYLL A/B BINDING PROTEIN"/>
    <property type="match status" value="1"/>
</dbReference>
<keyword evidence="7" id="KW-1185">Reference proteome</keyword>
<evidence type="ECO:0000256" key="2">
    <source>
        <dbReference type="ARBA" id="ARBA00022528"/>
    </source>
</evidence>
<dbReference type="PDB" id="7Y5E">
    <property type="method" value="EM"/>
    <property type="resolution" value="3.30 A"/>
    <property type="chains" value="52/5N=39-212"/>
</dbReference>
<feature type="binding site" evidence="5">
    <location>
        <position position="75"/>
    </location>
    <ligand>
        <name>chlorophyll a</name>
        <dbReference type="ChEBI" id="CHEBI:58416"/>
        <label>1</label>
    </ligand>
</feature>
<dbReference type="SMR" id="A0A5J4YSS5"/>
<proteinExistence type="evidence at protein level"/>
<feature type="binding site" evidence="5">
    <location>
        <position position="177"/>
    </location>
    <ligand>
        <name>chlorophyll a</name>
        <dbReference type="ChEBI" id="CHEBI:58416"/>
        <label>1</label>
    </ligand>
</feature>
<dbReference type="Proteomes" id="UP000324585">
    <property type="component" value="Unassembled WGS sequence"/>
</dbReference>
<keyword evidence="5" id="KW-0148">Chlorophyll</keyword>
<protein>
    <submittedName>
        <fullName evidence="6">Chlorophyll a-b binding protein 1B-21, chloroplastic</fullName>
    </submittedName>
</protein>
<dbReference type="EMDB" id="EMD-33658"/>
<evidence type="ECO:0000313" key="7">
    <source>
        <dbReference type="Proteomes" id="UP000324585"/>
    </source>
</evidence>
<reference evidence="8 9" key="2">
    <citation type="journal article" date="2023" name="Nature">
        <title>In situ structure of the red algal phycobilisome-PSII-PSI-LHC megacomplex.</title>
        <authorList>
            <person name="You X."/>
            <person name="Zhang X."/>
            <person name="Cheng J."/>
            <person name="Xiao Y."/>
            <person name="Ma J."/>
            <person name="Sun S."/>
            <person name="Zhang X."/>
            <person name="Wang H.W."/>
            <person name="Sui S.F."/>
        </authorList>
    </citation>
    <scope>STRUCTURE BY ELECTRON MICROSCOPY (3.30 ANGSTROMS) OF 39-212</scope>
</reference>
<dbReference type="InterPro" id="IPR001344">
    <property type="entry name" value="Chloro_AB-bd_pln"/>
</dbReference>
<comment type="caution">
    <text evidence="6">The sequence shown here is derived from an EMBL/GenBank/DDBJ whole genome shotgun (WGS) entry which is preliminary data.</text>
</comment>
<dbReference type="GO" id="GO:0016168">
    <property type="term" value="F:chlorophyll binding"/>
    <property type="evidence" value="ECO:0007669"/>
    <property type="project" value="UniProtKB-KW"/>
</dbReference>
<evidence type="ECO:0000256" key="3">
    <source>
        <dbReference type="ARBA" id="ARBA00022531"/>
    </source>
</evidence>
<keyword evidence="8 9" id="KW-0002">3D-structure</keyword>
<organism evidence="6 7">
    <name type="scientific">Porphyridium purpureum</name>
    <name type="common">Red alga</name>
    <name type="synonym">Porphyridium cruentum</name>
    <dbReference type="NCBI Taxonomy" id="35688"/>
    <lineage>
        <taxon>Eukaryota</taxon>
        <taxon>Rhodophyta</taxon>
        <taxon>Bangiophyceae</taxon>
        <taxon>Porphyridiales</taxon>
        <taxon>Porphyridiaceae</taxon>
        <taxon>Porphyridium</taxon>
    </lineage>
</organism>
<keyword evidence="5" id="KW-0157">Chromophore</keyword>
<dbReference type="OrthoDB" id="423598at2759"/>
<dbReference type="AlphaFoldDB" id="A0A5J4YSS5"/>
<sequence length="212" mass="22788">MAFVSGVGSGLSQSRVAQRSVCKANGAALKMEGKSASVPFLTKPEKLDGSMAGDVGFDPLGFSNYLSLEYLRESEIKHGRVAMLACLGIWIQEIVHLPGKEFSNPLATEAFFQVPAGGIAQIFLACGLAEFIGHRGKMTYMDIAADKERKPGAMGFDPLNMSKGKSAEAMKKLELNEVKNGRLAMIGVGGLIHAMFISHQPTLFQLAHFKPL</sequence>
<dbReference type="EMDB" id="EMD-33618"/>
<dbReference type="PDB" id="7Y7A">
    <property type="method" value="EM"/>
    <property type="resolution" value="4.30 A"/>
    <property type="chains" value="57/5o=39-212"/>
</dbReference>
<dbReference type="OMA" id="RPCINSK"/>
<name>A0A5J4YSS5_PORPP</name>
<accession>A0A5J4YSS5</accession>
<dbReference type="InterPro" id="IPR022796">
    <property type="entry name" value="Chloroa_b-bind"/>
</dbReference>
<dbReference type="Gene3D" id="1.10.3460.10">
    <property type="entry name" value="Chlorophyll a/b binding protein domain"/>
    <property type="match status" value="1"/>
</dbReference>
<dbReference type="GO" id="GO:0009507">
    <property type="term" value="C:chloroplast"/>
    <property type="evidence" value="ECO:0007669"/>
    <property type="project" value="UniProtKB-SubCell"/>
</dbReference>
<keyword evidence="2" id="KW-0150">Chloroplast</keyword>
<dbReference type="EMBL" id="VRMN01000005">
    <property type="protein sequence ID" value="KAA8493980.1"/>
    <property type="molecule type" value="Genomic_DNA"/>
</dbReference>
<feature type="binding site" evidence="5">
    <location>
        <position position="182"/>
    </location>
    <ligand>
        <name>chlorophyll a</name>
        <dbReference type="ChEBI" id="CHEBI:58416"/>
        <label>1</label>
    </ligand>
</feature>
<evidence type="ECO:0000313" key="6">
    <source>
        <dbReference type="EMBL" id="KAA8493980.1"/>
    </source>
</evidence>
<evidence type="ECO:0007829" key="9">
    <source>
        <dbReference type="PDB" id="7Y7A"/>
    </source>
</evidence>
<evidence type="ECO:0000256" key="1">
    <source>
        <dbReference type="ARBA" id="ARBA00004229"/>
    </source>
</evidence>
<keyword evidence="4" id="KW-0934">Plastid</keyword>
<evidence type="ECO:0007829" key="8">
    <source>
        <dbReference type="PDB" id="7Y5E"/>
    </source>
</evidence>
<comment type="subcellular location">
    <subcellularLocation>
        <location evidence="1">Plastid</location>
        <location evidence="1">Chloroplast</location>
    </subcellularLocation>
</comment>
<keyword evidence="3" id="KW-0602">Photosynthesis</keyword>
<dbReference type="GO" id="GO:0016020">
    <property type="term" value="C:membrane"/>
    <property type="evidence" value="ECO:0007669"/>
    <property type="project" value="InterPro"/>
</dbReference>
<feature type="binding site" description="axial binding residue" evidence="5">
    <location>
        <position position="80"/>
    </location>
    <ligand>
        <name>chlorophyll b</name>
        <dbReference type="ChEBI" id="CHEBI:61721"/>
        <label>1</label>
    </ligand>
    <ligandPart>
        <name>Mg</name>
        <dbReference type="ChEBI" id="CHEBI:25107"/>
    </ligandPart>
</feature>
<feature type="binding site" evidence="5">
    <location>
        <position position="78"/>
    </location>
    <ligand>
        <name>chlorophyll a</name>
        <dbReference type="ChEBI" id="CHEBI:58416"/>
        <label>1</label>
    </ligand>
</feature>
<evidence type="ECO:0000256" key="5">
    <source>
        <dbReference type="PIRSR" id="PIRSR601344-1"/>
    </source>
</evidence>
<feature type="binding site" evidence="5">
    <location>
        <position position="180"/>
    </location>
    <ligand>
        <name>chlorophyll a</name>
        <dbReference type="ChEBI" id="CHEBI:58416"/>
        <label>1</label>
    </ligand>
</feature>
<dbReference type="SUPFAM" id="SSF103511">
    <property type="entry name" value="Chlorophyll a-b binding protein"/>
    <property type="match status" value="1"/>
</dbReference>
<reference evidence="7" key="1">
    <citation type="journal article" date="2019" name="Nat. Commun.">
        <title>Expansion of phycobilisome linker gene families in mesophilic red algae.</title>
        <authorList>
            <person name="Lee J."/>
            <person name="Kim D."/>
            <person name="Bhattacharya D."/>
            <person name="Yoon H.S."/>
        </authorList>
    </citation>
    <scope>NUCLEOTIDE SEQUENCE [LARGE SCALE GENOMIC DNA]</scope>
    <source>
        <strain evidence="7">CCMP 1328</strain>
    </source>
</reference>
<feature type="binding site" evidence="5">
    <location>
        <position position="63"/>
    </location>
    <ligand>
        <name>chlorophyll a</name>
        <dbReference type="ChEBI" id="CHEBI:58416"/>
        <label>1</label>
    </ligand>
</feature>
<dbReference type="Pfam" id="PF00504">
    <property type="entry name" value="Chloroa_b-bind"/>
    <property type="match status" value="1"/>
</dbReference>
<evidence type="ECO:0000256" key="4">
    <source>
        <dbReference type="ARBA" id="ARBA00022640"/>
    </source>
</evidence>
<gene>
    <name evidence="6" type="ORF">FVE85_3955</name>
</gene>
<dbReference type="GO" id="GO:0009765">
    <property type="term" value="P:photosynthesis, light harvesting"/>
    <property type="evidence" value="ECO:0007669"/>
    <property type="project" value="InterPro"/>
</dbReference>